<feature type="transmembrane region" description="Helical" evidence="5">
    <location>
        <begin position="188"/>
        <end position="208"/>
    </location>
</feature>
<evidence type="ECO:0000259" key="6">
    <source>
        <dbReference type="PROSITE" id="PS50111"/>
    </source>
</evidence>
<keyword evidence="5" id="KW-0812">Transmembrane</keyword>
<keyword evidence="9" id="KW-1185">Reference proteome</keyword>
<evidence type="ECO:0000313" key="8">
    <source>
        <dbReference type="EMBL" id="MRV75678.1"/>
    </source>
</evidence>
<dbReference type="Pfam" id="PF00672">
    <property type="entry name" value="HAMP"/>
    <property type="match status" value="1"/>
</dbReference>
<gene>
    <name evidence="8" type="ORF">GJ700_28570</name>
</gene>
<dbReference type="InterPro" id="IPR004090">
    <property type="entry name" value="Chemotax_Me-accpt_rcpt"/>
</dbReference>
<proteinExistence type="inferred from homology"/>
<evidence type="ECO:0000259" key="7">
    <source>
        <dbReference type="PROSITE" id="PS50885"/>
    </source>
</evidence>
<protein>
    <submittedName>
        <fullName evidence="8">HAMP domain-containing protein</fullName>
    </submittedName>
</protein>
<comment type="subcellular location">
    <subcellularLocation>
        <location evidence="1">Membrane</location>
    </subcellularLocation>
</comment>
<dbReference type="GO" id="GO:0005886">
    <property type="term" value="C:plasma membrane"/>
    <property type="evidence" value="ECO:0007669"/>
    <property type="project" value="TreeGrafter"/>
</dbReference>
<dbReference type="SMART" id="SM00283">
    <property type="entry name" value="MA"/>
    <property type="match status" value="1"/>
</dbReference>
<reference evidence="8 9" key="1">
    <citation type="submission" date="2019-11" db="EMBL/GenBank/DDBJ databases">
        <title>Novel species isolated from a subtropical stream in China.</title>
        <authorList>
            <person name="Lu H."/>
        </authorList>
    </citation>
    <scope>NUCLEOTIDE SEQUENCE [LARGE SCALE GENOMIC DNA]</scope>
    <source>
        <strain evidence="8 9">FT92W</strain>
    </source>
</reference>
<feature type="transmembrane region" description="Helical" evidence="5">
    <location>
        <begin position="12"/>
        <end position="33"/>
    </location>
</feature>
<dbReference type="PANTHER" id="PTHR43531:SF14">
    <property type="entry name" value="METHYL-ACCEPTING CHEMOTAXIS PROTEIN I-RELATED"/>
    <property type="match status" value="1"/>
</dbReference>
<dbReference type="InterPro" id="IPR051310">
    <property type="entry name" value="MCP_chemotaxis"/>
</dbReference>
<name>A0A7X2LW70_9BURK</name>
<dbReference type="InterPro" id="IPR003660">
    <property type="entry name" value="HAMP_dom"/>
</dbReference>
<dbReference type="GO" id="GO:0004888">
    <property type="term" value="F:transmembrane signaling receptor activity"/>
    <property type="evidence" value="ECO:0007669"/>
    <property type="project" value="InterPro"/>
</dbReference>
<keyword evidence="5" id="KW-1133">Transmembrane helix</keyword>
<evidence type="ECO:0000313" key="9">
    <source>
        <dbReference type="Proteomes" id="UP000446768"/>
    </source>
</evidence>
<feature type="domain" description="Methyl-accepting transducer" evidence="6">
    <location>
        <begin position="267"/>
        <end position="496"/>
    </location>
</feature>
<organism evidence="8 9">
    <name type="scientific">Pseudoduganella rivuli</name>
    <dbReference type="NCBI Taxonomy" id="2666085"/>
    <lineage>
        <taxon>Bacteria</taxon>
        <taxon>Pseudomonadati</taxon>
        <taxon>Pseudomonadota</taxon>
        <taxon>Betaproteobacteria</taxon>
        <taxon>Burkholderiales</taxon>
        <taxon>Oxalobacteraceae</taxon>
        <taxon>Telluria group</taxon>
        <taxon>Pseudoduganella</taxon>
    </lineage>
</organism>
<evidence type="ECO:0000256" key="5">
    <source>
        <dbReference type="SAM" id="Phobius"/>
    </source>
</evidence>
<dbReference type="RefSeq" id="WP_154380451.1">
    <property type="nucleotide sequence ID" value="NZ_WKJJ01000022.1"/>
</dbReference>
<accession>A0A7X2LW70</accession>
<feature type="domain" description="HAMP" evidence="7">
    <location>
        <begin position="210"/>
        <end position="262"/>
    </location>
</feature>
<dbReference type="PROSITE" id="PS50111">
    <property type="entry name" value="CHEMOTAXIS_TRANSDUC_2"/>
    <property type="match status" value="1"/>
</dbReference>
<comment type="similarity">
    <text evidence="3">Belongs to the methyl-accepting chemotaxis (MCP) protein family.</text>
</comment>
<dbReference type="GO" id="GO:0006935">
    <property type="term" value="P:chemotaxis"/>
    <property type="evidence" value="ECO:0007669"/>
    <property type="project" value="InterPro"/>
</dbReference>
<dbReference type="EMBL" id="WKJJ01000022">
    <property type="protein sequence ID" value="MRV75678.1"/>
    <property type="molecule type" value="Genomic_DNA"/>
</dbReference>
<dbReference type="SUPFAM" id="SSF58104">
    <property type="entry name" value="Methyl-accepting chemotaxis protein (MCP) signaling domain"/>
    <property type="match status" value="1"/>
</dbReference>
<dbReference type="PRINTS" id="PR00260">
    <property type="entry name" value="CHEMTRNSDUCR"/>
</dbReference>
<dbReference type="PROSITE" id="PS50885">
    <property type="entry name" value="HAMP"/>
    <property type="match status" value="1"/>
</dbReference>
<keyword evidence="4" id="KW-0807">Transducer</keyword>
<dbReference type="Proteomes" id="UP000446768">
    <property type="component" value="Unassembled WGS sequence"/>
</dbReference>
<dbReference type="Gene3D" id="6.10.340.10">
    <property type="match status" value="1"/>
</dbReference>
<keyword evidence="2" id="KW-0488">Methylation</keyword>
<dbReference type="InterPro" id="IPR004089">
    <property type="entry name" value="MCPsignal_dom"/>
</dbReference>
<evidence type="ECO:0000256" key="3">
    <source>
        <dbReference type="ARBA" id="ARBA00029447"/>
    </source>
</evidence>
<dbReference type="AlphaFoldDB" id="A0A7X2LW70"/>
<dbReference type="FunFam" id="1.10.287.950:FF:000001">
    <property type="entry name" value="Methyl-accepting chemotaxis sensory transducer"/>
    <property type="match status" value="1"/>
</dbReference>
<dbReference type="SMART" id="SM00304">
    <property type="entry name" value="HAMP"/>
    <property type="match status" value="1"/>
</dbReference>
<evidence type="ECO:0000256" key="2">
    <source>
        <dbReference type="ARBA" id="ARBA00022481"/>
    </source>
</evidence>
<keyword evidence="5" id="KW-0472">Membrane</keyword>
<evidence type="ECO:0000256" key="4">
    <source>
        <dbReference type="PROSITE-ProRule" id="PRU00284"/>
    </source>
</evidence>
<sequence>MACISNLNIGARLALGFGLVLLCAAALLGIGLWRMGVQQADTGQLVGARLASLTGALQMRQGGAAIALALRQLAAPTDANESAGAARRLADLLAGYDSAERALQDVVIDAEALAAARASKQALMPLLARIQSIIAEGNYFDAAALLKSDFTPLHERWMDRLGLLAEREQAAMARTRDASSEQYQAARAGMLAVGLLGLVFGAACAAYITRSITTPLRHAAHIADAIAAGDLRVAVADGGRDEAGQLMRALRLMQGNLAQAMAQITGSSAAVLTAAGDIAAGNNDLSSRTARQAGALHQAAQAMQLLAGTVNGNANDARQASEAGDAARERALRGQAVATRVSDTMGVIKAGSDKIVGHVAVIDGIAFQTNLLALNAAVEAARAGETGRGFAVVAGEVRALAQRTADAAREIKGLIAESAAQIDLGNKLVDEAAVTMADIVAAVLRAAQLARQISAASRAQGDGIGQVSKVLAELEAMTRQNAALVVQAAAAAEGLRGQSATLVRAVARFEPGSGTRPLLLDAG</sequence>
<dbReference type="Pfam" id="PF00015">
    <property type="entry name" value="MCPsignal"/>
    <property type="match status" value="1"/>
</dbReference>
<comment type="caution">
    <text evidence="8">The sequence shown here is derived from an EMBL/GenBank/DDBJ whole genome shotgun (WGS) entry which is preliminary data.</text>
</comment>
<dbReference type="GO" id="GO:0007165">
    <property type="term" value="P:signal transduction"/>
    <property type="evidence" value="ECO:0007669"/>
    <property type="project" value="UniProtKB-KW"/>
</dbReference>
<evidence type="ECO:0000256" key="1">
    <source>
        <dbReference type="ARBA" id="ARBA00004370"/>
    </source>
</evidence>
<dbReference type="PANTHER" id="PTHR43531">
    <property type="entry name" value="PROTEIN ICFG"/>
    <property type="match status" value="1"/>
</dbReference>
<dbReference type="Gene3D" id="1.10.287.950">
    <property type="entry name" value="Methyl-accepting chemotaxis protein"/>
    <property type="match status" value="1"/>
</dbReference>